<name>A0A3M5KSM2_PSESX</name>
<dbReference type="Proteomes" id="UP000268096">
    <property type="component" value="Unassembled WGS sequence"/>
</dbReference>
<evidence type="ECO:0000313" key="2">
    <source>
        <dbReference type="Proteomes" id="UP000268096"/>
    </source>
</evidence>
<organism evidence="1 2">
    <name type="scientific">Pseudomonas syringae pv. solidagae</name>
    <dbReference type="NCBI Taxonomy" id="264458"/>
    <lineage>
        <taxon>Bacteria</taxon>
        <taxon>Pseudomonadati</taxon>
        <taxon>Pseudomonadota</taxon>
        <taxon>Gammaproteobacteria</taxon>
        <taxon>Pseudomonadales</taxon>
        <taxon>Pseudomonadaceae</taxon>
        <taxon>Pseudomonas</taxon>
        <taxon>Pseudomonas syringae</taxon>
    </lineage>
</organism>
<dbReference type="InterPro" id="IPR019621">
    <property type="entry name" value="DUF2491"/>
</dbReference>
<protein>
    <submittedName>
        <fullName evidence="1">Uncharacterized protein</fullName>
    </submittedName>
</protein>
<dbReference type="AlphaFoldDB" id="A0A3M5KSM2"/>
<comment type="caution">
    <text evidence="1">The sequence shown here is derived from an EMBL/GenBank/DDBJ whole genome shotgun (WGS) entry which is preliminary data.</text>
</comment>
<reference evidence="1 2" key="1">
    <citation type="submission" date="2018-08" db="EMBL/GenBank/DDBJ databases">
        <title>Recombination of ecologically and evolutionarily significant loci maintains genetic cohesion in the Pseudomonas syringae species complex.</title>
        <authorList>
            <person name="Dillon M."/>
            <person name="Thakur S."/>
            <person name="Almeida R.N.D."/>
            <person name="Weir B.S."/>
            <person name="Guttman D.S."/>
        </authorList>
    </citation>
    <scope>NUCLEOTIDE SEQUENCE [LARGE SCALE GENOMIC DNA]</scope>
    <source>
        <strain evidence="1 2">ICMP 16926</strain>
    </source>
</reference>
<evidence type="ECO:0000313" key="1">
    <source>
        <dbReference type="EMBL" id="RMT38707.1"/>
    </source>
</evidence>
<sequence length="46" mass="5160">MLYARETGLINRREFLLFSVEEDEEGSITLTTAVGITLQSTDINVL</sequence>
<proteinExistence type="predicted"/>
<dbReference type="Pfam" id="PF10679">
    <property type="entry name" value="DUF2491"/>
    <property type="match status" value="1"/>
</dbReference>
<dbReference type="EMBL" id="RBTH01000389">
    <property type="protein sequence ID" value="RMT38707.1"/>
    <property type="molecule type" value="Genomic_DNA"/>
</dbReference>
<gene>
    <name evidence="1" type="ORF">ALP48_04224</name>
</gene>
<accession>A0A3M5KSM2</accession>